<dbReference type="InterPro" id="IPR019833">
    <property type="entry name" value="Mn/Fe_SOD_BS"/>
</dbReference>
<dbReference type="FunFam" id="3.55.40.20:FF:000004">
    <property type="entry name" value="Superoxide dismutase [Fe]"/>
    <property type="match status" value="1"/>
</dbReference>
<dbReference type="AlphaFoldDB" id="Q4VG07"/>
<dbReference type="Gene3D" id="3.55.40.20">
    <property type="entry name" value="Iron/manganese superoxide dismutase, C-terminal domain"/>
    <property type="match status" value="1"/>
</dbReference>
<comment type="function">
    <text evidence="6">Component of the mitochondrial ribosome (mitoribosome), a dedicated translation machinery responsible for the synthesis of mitochondrial genome-encoded proteins, including at least some of the essential transmembrane subunits of the mitochondrial respiratory chain. The mitoribosomes are attached to the mitochondrial inner membrane and translation products are cotranslationally integrated into the membrane.</text>
</comment>
<comment type="similarity">
    <text evidence="1">Belongs to the iron/manganese superoxide dismutase family.</text>
</comment>
<dbReference type="GO" id="GO:0046872">
    <property type="term" value="F:metal ion binding"/>
    <property type="evidence" value="ECO:0007669"/>
    <property type="project" value="UniProtKB-KW"/>
</dbReference>
<dbReference type="GO" id="GO:0005737">
    <property type="term" value="C:cytoplasm"/>
    <property type="evidence" value="ECO:0007669"/>
    <property type="project" value="TreeGrafter"/>
</dbReference>
<dbReference type="EC" id="1.15.1.1" evidence="2"/>
<dbReference type="PANTHER" id="PTHR43595">
    <property type="entry name" value="37S RIBOSOMAL PROTEIN S26, MITOCHONDRIAL"/>
    <property type="match status" value="1"/>
</dbReference>
<evidence type="ECO:0000256" key="1">
    <source>
        <dbReference type="ARBA" id="ARBA00008714"/>
    </source>
</evidence>
<dbReference type="PANTHER" id="PTHR43595:SF2">
    <property type="entry name" value="SMALL RIBOSOMAL SUBUNIT PROTEIN MS42"/>
    <property type="match status" value="1"/>
</dbReference>
<evidence type="ECO:0000259" key="7">
    <source>
        <dbReference type="Pfam" id="PF02777"/>
    </source>
</evidence>
<sequence length="113" mass="13204">GSLDNFKSEFNSSALKVFGSGWAWLVYDASSARLEITTTPNQDTPFLHNRAKLPVLCLDVWEHAYYLQYMHNRSQYAECWWNVVDWKSVEHLFEKYALQKKIVHVNADGTVNY</sequence>
<keyword evidence="4" id="KW-0479">Metal-binding</keyword>
<name>Q4VG07_ANTLO</name>
<accession>Q4VG07</accession>
<dbReference type="InterPro" id="IPR001189">
    <property type="entry name" value="Mn/Fe_SOD"/>
</dbReference>
<feature type="domain" description="Manganese/iron superoxide dismutase C-terminal" evidence="7">
    <location>
        <begin position="1"/>
        <end position="91"/>
    </location>
</feature>
<evidence type="ECO:0000256" key="4">
    <source>
        <dbReference type="ARBA" id="ARBA00022723"/>
    </source>
</evidence>
<reference evidence="8" key="1">
    <citation type="journal article" date="2005" name="J. Eukaryot. Microbiol.">
        <title>Microsporidian mitochondrial proteins: expression in Antonospora locustae spores and identification of genes coding for two further proteins.</title>
        <authorList>
            <person name="Williams B.A."/>
            <person name="Keeling P.J."/>
        </authorList>
    </citation>
    <scope>NUCLEOTIDE SEQUENCE</scope>
</reference>
<feature type="non-terminal residue" evidence="8">
    <location>
        <position position="1"/>
    </location>
</feature>
<dbReference type="PROSITE" id="PS00088">
    <property type="entry name" value="SOD_MN"/>
    <property type="match status" value="1"/>
</dbReference>
<dbReference type="InterPro" id="IPR019832">
    <property type="entry name" value="Mn/Fe_SOD_C"/>
</dbReference>
<dbReference type="Pfam" id="PF02777">
    <property type="entry name" value="Sod_Fe_C"/>
    <property type="match status" value="1"/>
</dbReference>
<keyword evidence="5" id="KW-0560">Oxidoreductase</keyword>
<dbReference type="SUPFAM" id="SSF54719">
    <property type="entry name" value="Fe,Mn superoxide dismutase (SOD), C-terminal domain"/>
    <property type="match status" value="1"/>
</dbReference>
<dbReference type="InterPro" id="IPR036314">
    <property type="entry name" value="SOD_C_sf"/>
</dbReference>
<evidence type="ECO:0000256" key="5">
    <source>
        <dbReference type="ARBA" id="ARBA00023002"/>
    </source>
</evidence>
<dbReference type="EMBL" id="AY952282">
    <property type="protein sequence ID" value="AAY27408.1"/>
    <property type="molecule type" value="mRNA"/>
</dbReference>
<evidence type="ECO:0000313" key="8">
    <source>
        <dbReference type="EMBL" id="AAY27408.1"/>
    </source>
</evidence>
<dbReference type="GO" id="GO:0004784">
    <property type="term" value="F:superoxide dismutase activity"/>
    <property type="evidence" value="ECO:0007669"/>
    <property type="project" value="UniProtKB-EC"/>
</dbReference>
<evidence type="ECO:0000256" key="6">
    <source>
        <dbReference type="ARBA" id="ARBA00037226"/>
    </source>
</evidence>
<protein>
    <recommendedName>
        <fullName evidence="3">Superoxide dismutase [Mn], mitochondrial</fullName>
        <ecNumber evidence="2">1.15.1.1</ecNumber>
    </recommendedName>
</protein>
<dbReference type="PRINTS" id="PR01703">
    <property type="entry name" value="MNSODISMTASE"/>
</dbReference>
<evidence type="ECO:0000256" key="3">
    <source>
        <dbReference type="ARBA" id="ARBA00014518"/>
    </source>
</evidence>
<reference evidence="8" key="2">
    <citation type="submission" date="2005-03" db="EMBL/GenBank/DDBJ databases">
        <authorList>
            <person name="Williams B.A.P."/>
            <person name="Keeling P.J."/>
        </authorList>
    </citation>
    <scope>NUCLEOTIDE SEQUENCE</scope>
</reference>
<evidence type="ECO:0000256" key="2">
    <source>
        <dbReference type="ARBA" id="ARBA00012682"/>
    </source>
</evidence>
<organism evidence="8">
    <name type="scientific">Antonospora locustae</name>
    <name type="common">Microsporidian parasite</name>
    <name type="synonym">Nosema locustae</name>
    <dbReference type="NCBI Taxonomy" id="278021"/>
    <lineage>
        <taxon>Eukaryota</taxon>
        <taxon>Fungi</taxon>
        <taxon>Fungi incertae sedis</taxon>
        <taxon>Microsporidia</taxon>
        <taxon>Antonospora</taxon>
    </lineage>
</organism>
<proteinExistence type="evidence at transcript level"/>